<evidence type="ECO:0000313" key="3">
    <source>
        <dbReference type="Proteomes" id="UP000251960"/>
    </source>
</evidence>
<evidence type="ECO:0000313" key="2">
    <source>
        <dbReference type="EMBL" id="PWZ04755.1"/>
    </source>
</evidence>
<proteinExistence type="predicted"/>
<evidence type="ECO:0000256" key="1">
    <source>
        <dbReference type="SAM" id="MobiDB-lite"/>
    </source>
</evidence>
<feature type="compositionally biased region" description="Basic and acidic residues" evidence="1">
    <location>
        <begin position="60"/>
        <end position="74"/>
    </location>
</feature>
<feature type="region of interest" description="Disordered" evidence="1">
    <location>
        <begin position="96"/>
        <end position="185"/>
    </location>
</feature>
<sequence>MERLLAAMEQKGALGGDELLLEFLGAVDRELGDHGSRIGSCTAGKTGAQGGSRAASIAEGEARAHGREDGREGAGEQGRAPWLLGAPAPWKWRSAMAAGGRASRARGKKGAAASMLAAVKQGGRRPAHRPRGEGHRRAGPGGQRPDVGKKDFAAAPWSKEERVVRVGEEEEESGGWKKWRGGNAK</sequence>
<dbReference type="Proteomes" id="UP000251960">
    <property type="component" value="Unassembled WGS sequence"/>
</dbReference>
<dbReference type="AlphaFoldDB" id="A0A3L6D882"/>
<feature type="compositionally biased region" description="Basic and acidic residues" evidence="1">
    <location>
        <begin position="146"/>
        <end position="167"/>
    </location>
</feature>
<organism evidence="2 3">
    <name type="scientific">Zea mays</name>
    <name type="common">Maize</name>
    <dbReference type="NCBI Taxonomy" id="4577"/>
    <lineage>
        <taxon>Eukaryota</taxon>
        <taxon>Viridiplantae</taxon>
        <taxon>Streptophyta</taxon>
        <taxon>Embryophyta</taxon>
        <taxon>Tracheophyta</taxon>
        <taxon>Spermatophyta</taxon>
        <taxon>Magnoliopsida</taxon>
        <taxon>Liliopsida</taxon>
        <taxon>Poales</taxon>
        <taxon>Poaceae</taxon>
        <taxon>PACMAD clade</taxon>
        <taxon>Panicoideae</taxon>
        <taxon>Andropogonodae</taxon>
        <taxon>Andropogoneae</taxon>
        <taxon>Tripsacinae</taxon>
        <taxon>Zea</taxon>
    </lineage>
</organism>
<comment type="caution">
    <text evidence="2">The sequence shown here is derived from an EMBL/GenBank/DDBJ whole genome shotgun (WGS) entry which is preliminary data.</text>
</comment>
<name>A0A3L6D882_MAIZE</name>
<accession>A0A3L6D882</accession>
<gene>
    <name evidence="2" type="ORF">Zm00014a_012669</name>
</gene>
<feature type="region of interest" description="Disordered" evidence="1">
    <location>
        <begin position="38"/>
        <end position="82"/>
    </location>
</feature>
<protein>
    <submittedName>
        <fullName evidence="2">Uncharacterized protein</fullName>
    </submittedName>
</protein>
<reference evidence="2 3" key="1">
    <citation type="journal article" date="2018" name="Nat. Genet.">
        <title>Extensive intraspecific gene order and gene structural variations between Mo17 and other maize genomes.</title>
        <authorList>
            <person name="Sun S."/>
            <person name="Zhou Y."/>
            <person name="Chen J."/>
            <person name="Shi J."/>
            <person name="Zhao H."/>
            <person name="Zhao H."/>
            <person name="Song W."/>
            <person name="Zhang M."/>
            <person name="Cui Y."/>
            <person name="Dong X."/>
            <person name="Liu H."/>
            <person name="Ma X."/>
            <person name="Jiao Y."/>
            <person name="Wang B."/>
            <person name="Wei X."/>
            <person name="Stein J.C."/>
            <person name="Glaubitz J.C."/>
            <person name="Lu F."/>
            <person name="Yu G."/>
            <person name="Liang C."/>
            <person name="Fengler K."/>
            <person name="Li B."/>
            <person name="Rafalski A."/>
            <person name="Schnable P.S."/>
            <person name="Ware D.H."/>
            <person name="Buckler E.S."/>
            <person name="Lai J."/>
        </authorList>
    </citation>
    <scope>NUCLEOTIDE SEQUENCE [LARGE SCALE GENOMIC DNA]</scope>
    <source>
        <strain evidence="3">cv. Missouri 17</strain>
        <tissue evidence="2">Seedling</tissue>
    </source>
</reference>
<dbReference type="EMBL" id="NCVQ01000016">
    <property type="protein sequence ID" value="PWZ04755.1"/>
    <property type="molecule type" value="Genomic_DNA"/>
</dbReference>